<dbReference type="OrthoDB" id="7851201at2"/>
<evidence type="ECO:0000313" key="2">
    <source>
        <dbReference type="Proteomes" id="UP000199399"/>
    </source>
</evidence>
<accession>A0A1G7TMW2</accession>
<dbReference type="AlphaFoldDB" id="A0A1G7TMW2"/>
<dbReference type="EMBL" id="FNBP01000007">
    <property type="protein sequence ID" value="SDG36615.1"/>
    <property type="molecule type" value="Genomic_DNA"/>
</dbReference>
<gene>
    <name evidence="1" type="ORF">SAMN04489759_1073</name>
</gene>
<keyword evidence="2" id="KW-1185">Reference proteome</keyword>
<organism evidence="1 2">
    <name type="scientific">Sulfitobacter delicatus</name>
    <dbReference type="NCBI Taxonomy" id="218672"/>
    <lineage>
        <taxon>Bacteria</taxon>
        <taxon>Pseudomonadati</taxon>
        <taxon>Pseudomonadota</taxon>
        <taxon>Alphaproteobacteria</taxon>
        <taxon>Rhodobacterales</taxon>
        <taxon>Roseobacteraceae</taxon>
        <taxon>Sulfitobacter</taxon>
    </lineage>
</organism>
<sequence length="551" mass="62683">MSHEPTCSAEILSLQVEGGQRSKHSLRIRRFQRWLEQHDIHAIDRFVLLDFAKAVGTRGVLSYLQESMLRVLPDHRHFEVELAAAVTDNRRRVDGKKMRSEILQAEWWHPFLPQSNIDRLHIHEVKRLDDWLHFLSDKEIRSPTSQDYMSFAAKWASESALIALQTAFNKLDIPKVPSIEEELNLAISSLRARRQGTGSKYRTSWPHELAVSRAALPDNWKNILDLIENGNTEGIPISSGFLPTVETALRTLCYCCDKLDLPFDIDRCTTLALVAELQSRKATNSTIEINVSALHRFAKVIPVSEAVLNDLSEIARDFHWKRKKDIPKKFEKLDKIGSASKILGRATDLLATSRTQRSLELRMAKLNAATALALFTLVPLRVADTNMLWGEQLTHTGVRYRLDLCTRKCGVEFHGEICDFVSPFLDALLLRGCDERFLSMKRNEALQNKLPLFAHSNGRHISRKCVANYWQRHIKCGPHIARSLVHTELGRMGRDGVEMALSLCAQRDPKTAKFYQGKAMHDALLLESNQVLISGFSEDLIAKHFPSMSNE</sequence>
<name>A0A1G7TMW2_9RHOB</name>
<protein>
    <submittedName>
        <fullName evidence="1">Uncharacterized protein</fullName>
    </submittedName>
</protein>
<proteinExistence type="predicted"/>
<dbReference type="Proteomes" id="UP000199399">
    <property type="component" value="Unassembled WGS sequence"/>
</dbReference>
<reference evidence="2" key="1">
    <citation type="submission" date="2016-10" db="EMBL/GenBank/DDBJ databases">
        <authorList>
            <person name="Varghese N."/>
            <person name="Submissions S."/>
        </authorList>
    </citation>
    <scope>NUCLEOTIDE SEQUENCE [LARGE SCALE GENOMIC DNA]</scope>
    <source>
        <strain evidence="2">DSM 16477</strain>
    </source>
</reference>
<evidence type="ECO:0000313" key="1">
    <source>
        <dbReference type="EMBL" id="SDG36615.1"/>
    </source>
</evidence>
<dbReference type="RefSeq" id="WP_139186634.1">
    <property type="nucleotide sequence ID" value="NZ_FNBP01000007.1"/>
</dbReference>